<proteinExistence type="predicted"/>
<gene>
    <name evidence="1" type="ORF">LSAT_V11C300138690</name>
</gene>
<evidence type="ECO:0000313" key="1">
    <source>
        <dbReference type="EMBL" id="KAJ0215046.1"/>
    </source>
</evidence>
<name>A0A9R1XJ43_LACSA</name>
<dbReference type="EMBL" id="NBSK02000003">
    <property type="protein sequence ID" value="KAJ0215046.1"/>
    <property type="molecule type" value="Genomic_DNA"/>
</dbReference>
<dbReference type="PANTHER" id="PTHR45786">
    <property type="entry name" value="DNA BINDING PROTEIN-LIKE"/>
    <property type="match status" value="1"/>
</dbReference>
<accession>A0A9R1XJ43</accession>
<keyword evidence="2" id="KW-1185">Reference proteome</keyword>
<dbReference type="Proteomes" id="UP000235145">
    <property type="component" value="Unassembled WGS sequence"/>
</dbReference>
<dbReference type="AlphaFoldDB" id="A0A9R1XJ43"/>
<comment type="caution">
    <text evidence="1">The sequence shown here is derived from an EMBL/GenBank/DDBJ whole genome shotgun (WGS) entry which is preliminary data.</text>
</comment>
<dbReference type="PANTHER" id="PTHR45786:SF78">
    <property type="entry name" value="ATP-DEPENDENT DNA HELICASE"/>
    <property type="match status" value="1"/>
</dbReference>
<sequence>MYGRFEKSRTIQSYWGCYDQLCYPSFFPNGEPGWHSNIQRHGFPINNIINDDEDIHDDLEGRNIVSMQEYYCYKFQIRSNYNVILLGGRLLQQFVVDIYLA</sequence>
<reference evidence="1 2" key="1">
    <citation type="journal article" date="2017" name="Nat. Commun.">
        <title>Genome assembly with in vitro proximity ligation data and whole-genome triplication in lettuce.</title>
        <authorList>
            <person name="Reyes-Chin-Wo S."/>
            <person name="Wang Z."/>
            <person name="Yang X."/>
            <person name="Kozik A."/>
            <person name="Arikit S."/>
            <person name="Song C."/>
            <person name="Xia L."/>
            <person name="Froenicke L."/>
            <person name="Lavelle D.O."/>
            <person name="Truco M.J."/>
            <person name="Xia R."/>
            <person name="Zhu S."/>
            <person name="Xu C."/>
            <person name="Xu H."/>
            <person name="Xu X."/>
            <person name="Cox K."/>
            <person name="Korf I."/>
            <person name="Meyers B.C."/>
            <person name="Michelmore R.W."/>
        </authorList>
    </citation>
    <scope>NUCLEOTIDE SEQUENCE [LARGE SCALE GENOMIC DNA]</scope>
    <source>
        <strain evidence="2">cv. Salinas</strain>
        <tissue evidence="1">Seedlings</tissue>
    </source>
</reference>
<protein>
    <submittedName>
        <fullName evidence="1">Uncharacterized protein</fullName>
    </submittedName>
</protein>
<evidence type="ECO:0000313" key="2">
    <source>
        <dbReference type="Proteomes" id="UP000235145"/>
    </source>
</evidence>
<organism evidence="1 2">
    <name type="scientific">Lactuca sativa</name>
    <name type="common">Garden lettuce</name>
    <dbReference type="NCBI Taxonomy" id="4236"/>
    <lineage>
        <taxon>Eukaryota</taxon>
        <taxon>Viridiplantae</taxon>
        <taxon>Streptophyta</taxon>
        <taxon>Embryophyta</taxon>
        <taxon>Tracheophyta</taxon>
        <taxon>Spermatophyta</taxon>
        <taxon>Magnoliopsida</taxon>
        <taxon>eudicotyledons</taxon>
        <taxon>Gunneridae</taxon>
        <taxon>Pentapetalae</taxon>
        <taxon>asterids</taxon>
        <taxon>campanulids</taxon>
        <taxon>Asterales</taxon>
        <taxon>Asteraceae</taxon>
        <taxon>Cichorioideae</taxon>
        <taxon>Cichorieae</taxon>
        <taxon>Lactucinae</taxon>
        <taxon>Lactuca</taxon>
    </lineage>
</organism>